<reference evidence="2 3" key="1">
    <citation type="journal article" date="2021" name="Nat. Commun.">
        <title>Incipient diploidization of the medicinal plant Perilla within 10,000 years.</title>
        <authorList>
            <person name="Zhang Y."/>
            <person name="Shen Q."/>
            <person name="Leng L."/>
            <person name="Zhang D."/>
            <person name="Chen S."/>
            <person name="Shi Y."/>
            <person name="Ning Z."/>
            <person name="Chen S."/>
        </authorList>
    </citation>
    <scope>NUCLEOTIDE SEQUENCE [LARGE SCALE GENOMIC DNA]</scope>
    <source>
        <strain evidence="3">cv. PC099</strain>
    </source>
</reference>
<dbReference type="GO" id="GO:0006952">
    <property type="term" value="P:defense response"/>
    <property type="evidence" value="ECO:0007669"/>
    <property type="project" value="InterPro"/>
</dbReference>
<organism evidence="2 3">
    <name type="scientific">Perilla frutescens var. hirtella</name>
    <name type="common">Perilla citriodora</name>
    <name type="synonym">Perilla setoyensis</name>
    <dbReference type="NCBI Taxonomy" id="608512"/>
    <lineage>
        <taxon>Eukaryota</taxon>
        <taxon>Viridiplantae</taxon>
        <taxon>Streptophyta</taxon>
        <taxon>Embryophyta</taxon>
        <taxon>Tracheophyta</taxon>
        <taxon>Spermatophyta</taxon>
        <taxon>Magnoliopsida</taxon>
        <taxon>eudicotyledons</taxon>
        <taxon>Gunneridae</taxon>
        <taxon>Pentapetalae</taxon>
        <taxon>asterids</taxon>
        <taxon>lamiids</taxon>
        <taxon>Lamiales</taxon>
        <taxon>Lamiaceae</taxon>
        <taxon>Nepetoideae</taxon>
        <taxon>Elsholtzieae</taxon>
        <taxon>Perilla</taxon>
    </lineage>
</organism>
<dbReference type="Proteomes" id="UP001190926">
    <property type="component" value="Unassembled WGS sequence"/>
</dbReference>
<accession>A0AAD4IX96</accession>
<evidence type="ECO:0000313" key="2">
    <source>
        <dbReference type="EMBL" id="KAH6823258.1"/>
    </source>
</evidence>
<evidence type="ECO:0000259" key="1">
    <source>
        <dbReference type="SMART" id="SM01037"/>
    </source>
</evidence>
<dbReference type="CDD" id="cd07816">
    <property type="entry name" value="Bet_v1-like"/>
    <property type="match status" value="1"/>
</dbReference>
<gene>
    <name evidence="2" type="ORF">C2S53_009053</name>
</gene>
<dbReference type="AlphaFoldDB" id="A0AAD4IX96"/>
<feature type="domain" description="Bet v I/Major latex protein" evidence="1">
    <location>
        <begin position="3"/>
        <end position="150"/>
    </location>
</feature>
<dbReference type="InterPro" id="IPR051761">
    <property type="entry name" value="MLP-like_ligand-binding"/>
</dbReference>
<keyword evidence="3" id="KW-1185">Reference proteome</keyword>
<dbReference type="Pfam" id="PF00407">
    <property type="entry name" value="Bet_v_1"/>
    <property type="match status" value="1"/>
</dbReference>
<dbReference type="InterPro" id="IPR000916">
    <property type="entry name" value="Bet_v_I/MLP"/>
</dbReference>
<evidence type="ECO:0000313" key="3">
    <source>
        <dbReference type="Proteomes" id="UP001190926"/>
    </source>
</evidence>
<dbReference type="Gene3D" id="3.30.530.20">
    <property type="match status" value="1"/>
</dbReference>
<dbReference type="SMART" id="SM01037">
    <property type="entry name" value="Bet_v_1"/>
    <property type="match status" value="1"/>
</dbReference>
<protein>
    <recommendedName>
        <fullName evidence="1">Bet v I/Major latex protein domain-containing protein</fullName>
    </recommendedName>
</protein>
<comment type="caution">
    <text evidence="2">The sequence shown here is derived from an EMBL/GenBank/DDBJ whole genome shotgun (WGS) entry which is preliminary data.</text>
</comment>
<proteinExistence type="predicted"/>
<dbReference type="InterPro" id="IPR023393">
    <property type="entry name" value="START-like_dom_sf"/>
</dbReference>
<name>A0AAD4IX96_PERFH</name>
<dbReference type="EMBL" id="SDAM02000986">
    <property type="protein sequence ID" value="KAH6823258.1"/>
    <property type="molecule type" value="Genomic_DNA"/>
</dbReference>
<dbReference type="SUPFAM" id="SSF55961">
    <property type="entry name" value="Bet v1-like"/>
    <property type="match status" value="1"/>
</dbReference>
<sequence length="151" mass="16938">MGGLPDKLIGVVAFKAGGDLFHQILSKNPKHFAKAAPTRVQDCQLHQGNFGTKGSVIQWKYTLDGKEQSAKEVIEEMDEEKKQISFKVIEGDVLELYKNVAITFHVETNGGVDFVTWTIDYQLLNADNPHPVSLLNYFIEFTKEVDAHIFG</sequence>
<dbReference type="PANTHER" id="PTHR31907">
    <property type="entry name" value="MLP-LIKE PROTEIN 423"/>
    <property type="match status" value="1"/>
</dbReference>